<sequence>MSVRTWSDSRKPSSSRSTPNLPQQLHIGDKVQVNSHHGTIRYIGETKFKPGTWAGIELDAVGLGKNDGSVDGHRYFNCPPNTGLFILAIKVIKGQQLHNRPSTPHRSNSTKLQSSPPIRLLPPLPKKVILSHQDNELSLLKKRIDALESENKILKDINASSSSRILFLEQTVIDVKKAGMDSIEILESMVQSHQSQLAVQSSTIHNLQLEQNDLRLAGLEAIESYESTLQDLQNHEINASRNHHHQIKLLLQDINLLENVLENKMEKQLDLVKSLKRERQLNSRLASEVKSLKYQLKINNDNRWSFMRLDTPIEEEEDLSCALCEKQGHDLIHCSLIVNNQPSCLS</sequence>
<gene>
    <name evidence="4" type="ORF">INT47_003210</name>
</gene>
<dbReference type="InterPro" id="IPR036859">
    <property type="entry name" value="CAP-Gly_dom_sf"/>
</dbReference>
<feature type="coiled-coil region" evidence="1">
    <location>
        <begin position="222"/>
        <end position="278"/>
    </location>
</feature>
<evidence type="ECO:0000256" key="2">
    <source>
        <dbReference type="SAM" id="MobiDB-lite"/>
    </source>
</evidence>
<evidence type="ECO:0000313" key="4">
    <source>
        <dbReference type="EMBL" id="KAG2210225.1"/>
    </source>
</evidence>
<organism evidence="4 5">
    <name type="scientific">Mucor saturninus</name>
    <dbReference type="NCBI Taxonomy" id="64648"/>
    <lineage>
        <taxon>Eukaryota</taxon>
        <taxon>Fungi</taxon>
        <taxon>Fungi incertae sedis</taxon>
        <taxon>Mucoromycota</taxon>
        <taxon>Mucoromycotina</taxon>
        <taxon>Mucoromycetes</taxon>
        <taxon>Mucorales</taxon>
        <taxon>Mucorineae</taxon>
        <taxon>Mucoraceae</taxon>
        <taxon>Mucor</taxon>
    </lineage>
</organism>
<accession>A0A8H7RH00</accession>
<reference evidence="4" key="1">
    <citation type="submission" date="2020-12" db="EMBL/GenBank/DDBJ databases">
        <title>Metabolic potential, ecology and presence of endohyphal bacteria is reflected in genomic diversity of Mucoromycotina.</title>
        <authorList>
            <person name="Muszewska A."/>
            <person name="Okrasinska A."/>
            <person name="Steczkiewicz K."/>
            <person name="Drgas O."/>
            <person name="Orlowska M."/>
            <person name="Perlinska-Lenart U."/>
            <person name="Aleksandrzak-Piekarczyk T."/>
            <person name="Szatraj K."/>
            <person name="Zielenkiewicz U."/>
            <person name="Pilsyk S."/>
            <person name="Malc E."/>
            <person name="Mieczkowski P."/>
            <person name="Kruszewska J.S."/>
            <person name="Biernat P."/>
            <person name="Pawlowska J."/>
        </authorList>
    </citation>
    <scope>NUCLEOTIDE SEQUENCE</scope>
    <source>
        <strain evidence="4">WA0000017839</strain>
    </source>
</reference>
<dbReference type="SMART" id="SM01052">
    <property type="entry name" value="CAP_GLY"/>
    <property type="match status" value="1"/>
</dbReference>
<keyword evidence="1" id="KW-0175">Coiled coil</keyword>
<name>A0A8H7RH00_9FUNG</name>
<dbReference type="PROSITE" id="PS00845">
    <property type="entry name" value="CAP_GLY_1"/>
    <property type="match status" value="1"/>
</dbReference>
<dbReference type="PANTHER" id="PTHR18916">
    <property type="entry name" value="DYNACTIN 1-RELATED MICROTUBULE-BINDING"/>
    <property type="match status" value="1"/>
</dbReference>
<dbReference type="EMBL" id="JAEPRD010000012">
    <property type="protein sequence ID" value="KAG2210225.1"/>
    <property type="molecule type" value="Genomic_DNA"/>
</dbReference>
<dbReference type="Pfam" id="PF01302">
    <property type="entry name" value="CAP_GLY"/>
    <property type="match status" value="1"/>
</dbReference>
<comment type="caution">
    <text evidence="4">The sequence shown here is derived from an EMBL/GenBank/DDBJ whole genome shotgun (WGS) entry which is preliminary data.</text>
</comment>
<dbReference type="PROSITE" id="PS50245">
    <property type="entry name" value="CAP_GLY_2"/>
    <property type="match status" value="1"/>
</dbReference>
<protein>
    <recommendedName>
        <fullName evidence="3">CAP-Gly domain-containing protein</fullName>
    </recommendedName>
</protein>
<dbReference type="AlphaFoldDB" id="A0A8H7RH00"/>
<evidence type="ECO:0000256" key="1">
    <source>
        <dbReference type="SAM" id="Coils"/>
    </source>
</evidence>
<dbReference type="OrthoDB" id="2130750at2759"/>
<keyword evidence="5" id="KW-1185">Reference proteome</keyword>
<dbReference type="InterPro" id="IPR000938">
    <property type="entry name" value="CAP-Gly_domain"/>
</dbReference>
<evidence type="ECO:0000259" key="3">
    <source>
        <dbReference type="PROSITE" id="PS50245"/>
    </source>
</evidence>
<dbReference type="Proteomes" id="UP000603453">
    <property type="component" value="Unassembled WGS sequence"/>
</dbReference>
<feature type="region of interest" description="Disordered" evidence="2">
    <location>
        <begin position="97"/>
        <end position="117"/>
    </location>
</feature>
<evidence type="ECO:0000313" key="5">
    <source>
        <dbReference type="Proteomes" id="UP000603453"/>
    </source>
</evidence>
<feature type="domain" description="CAP-Gly" evidence="3">
    <location>
        <begin position="44"/>
        <end position="87"/>
    </location>
</feature>
<proteinExistence type="predicted"/>
<feature type="coiled-coil region" evidence="1">
    <location>
        <begin position="130"/>
        <end position="157"/>
    </location>
</feature>
<dbReference type="Gene3D" id="2.30.30.190">
    <property type="entry name" value="CAP Gly-rich-like domain"/>
    <property type="match status" value="1"/>
</dbReference>
<feature type="compositionally biased region" description="Polar residues" evidence="2">
    <location>
        <begin position="97"/>
        <end position="111"/>
    </location>
</feature>
<feature type="compositionally biased region" description="Low complexity" evidence="2">
    <location>
        <begin position="1"/>
        <end position="17"/>
    </location>
</feature>
<dbReference type="SUPFAM" id="SSF74924">
    <property type="entry name" value="Cap-Gly domain"/>
    <property type="match status" value="1"/>
</dbReference>
<feature type="region of interest" description="Disordered" evidence="2">
    <location>
        <begin position="1"/>
        <end position="23"/>
    </location>
</feature>